<dbReference type="SUPFAM" id="SSF53448">
    <property type="entry name" value="Nucleotide-diphospho-sugar transferases"/>
    <property type="match status" value="1"/>
</dbReference>
<dbReference type="EMBL" id="QKXQ01000680">
    <property type="protein sequence ID" value="REH89504.1"/>
    <property type="molecule type" value="Genomic_DNA"/>
</dbReference>
<keyword evidence="2" id="KW-0808">Transferase</keyword>
<dbReference type="AlphaFoldDB" id="A0A3E0IKZ5"/>
<reference evidence="2 3" key="1">
    <citation type="journal article" date="2018" name="Vet. Microbiol.">
        <title>Characterisation of Staphylococcus felis isolated from cats using whole genome sequencing.</title>
        <authorList>
            <person name="Worthing K."/>
            <person name="Pang S."/>
            <person name="Trott D.J."/>
            <person name="Abraham S."/>
            <person name="Coombs G.W."/>
            <person name="Jordan D."/>
            <person name="McIntyre L."/>
            <person name="Davies M.R."/>
            <person name="Norris J."/>
        </authorList>
    </citation>
    <scope>NUCLEOTIDE SEQUENCE [LARGE SCALE GENOMIC DNA]</scope>
    <source>
        <strain evidence="2 3">F9</strain>
    </source>
</reference>
<name>A0A3E0IKZ5_9STAP</name>
<dbReference type="InterPro" id="IPR029044">
    <property type="entry name" value="Nucleotide-diphossugar_trans"/>
</dbReference>
<dbReference type="InterPro" id="IPR001173">
    <property type="entry name" value="Glyco_trans_2-like"/>
</dbReference>
<dbReference type="PANTHER" id="PTHR43630:SF2">
    <property type="entry name" value="GLYCOSYLTRANSFERASE"/>
    <property type="match status" value="1"/>
</dbReference>
<sequence>MTFNEFYNYIETNAPSSQLFNDLKLINTKSLNKTININEKKLSNLINIYNKYEYPKITCGILTYNEEKNINRCLNSLYYLFDELLVLDSCSTDRTIDILKSYSKVTTFQVPWKNDFSHHRNLIIEKAKFNWIYFIDADNWLNTSDLLIFKKVAKVIEFFKIEGVVSPNIIEHNNHIYTDNRRMFQKNQGIKFYGYVHEEPILKNGNYPNDIPVNIEVYHDGYDENKINLDNKSKRNIHLTKKMIEIEPENPKWLYFYARESY</sequence>
<proteinExistence type="predicted"/>
<feature type="non-terminal residue" evidence="2">
    <location>
        <position position="262"/>
    </location>
</feature>
<dbReference type="Pfam" id="PF00535">
    <property type="entry name" value="Glycos_transf_2"/>
    <property type="match status" value="1"/>
</dbReference>
<feature type="domain" description="Glycosyltransferase 2-like" evidence="1">
    <location>
        <begin position="61"/>
        <end position="184"/>
    </location>
</feature>
<dbReference type="PANTHER" id="PTHR43630">
    <property type="entry name" value="POLY-BETA-1,6-N-ACETYL-D-GLUCOSAMINE SYNTHASE"/>
    <property type="match status" value="1"/>
</dbReference>
<organism evidence="2 3">
    <name type="scientific">Staphylococcus felis</name>
    <dbReference type="NCBI Taxonomy" id="46127"/>
    <lineage>
        <taxon>Bacteria</taxon>
        <taxon>Bacillati</taxon>
        <taxon>Bacillota</taxon>
        <taxon>Bacilli</taxon>
        <taxon>Bacillales</taxon>
        <taxon>Staphylococcaceae</taxon>
        <taxon>Staphylococcus</taxon>
    </lineage>
</organism>
<evidence type="ECO:0000313" key="2">
    <source>
        <dbReference type="EMBL" id="REH89504.1"/>
    </source>
</evidence>
<dbReference type="GO" id="GO:0016740">
    <property type="term" value="F:transferase activity"/>
    <property type="evidence" value="ECO:0007669"/>
    <property type="project" value="UniProtKB-KW"/>
</dbReference>
<accession>A0A3E0IKZ5</accession>
<dbReference type="Gene3D" id="3.90.550.10">
    <property type="entry name" value="Spore Coat Polysaccharide Biosynthesis Protein SpsA, Chain A"/>
    <property type="match status" value="1"/>
</dbReference>
<evidence type="ECO:0000259" key="1">
    <source>
        <dbReference type="Pfam" id="PF00535"/>
    </source>
</evidence>
<dbReference type="Proteomes" id="UP000256562">
    <property type="component" value="Unassembled WGS sequence"/>
</dbReference>
<protein>
    <submittedName>
        <fullName evidence="2">SunS family peptide S-glycosyltransferase</fullName>
    </submittedName>
</protein>
<comment type="caution">
    <text evidence="2">The sequence shown here is derived from an EMBL/GenBank/DDBJ whole genome shotgun (WGS) entry which is preliminary data.</text>
</comment>
<gene>
    <name evidence="2" type="ORF">DOS83_13265</name>
</gene>
<evidence type="ECO:0000313" key="3">
    <source>
        <dbReference type="Proteomes" id="UP000256562"/>
    </source>
</evidence>
<dbReference type="RefSeq" id="WP_116095359.1">
    <property type="nucleotide sequence ID" value="NZ_QKXQ01000680.1"/>
</dbReference>